<feature type="binding site" evidence="11">
    <location>
        <position position="19"/>
    </location>
    <ligand>
        <name>Mg(2+)</name>
        <dbReference type="ChEBI" id="CHEBI:18420"/>
        <label>2</label>
    </ligand>
</feature>
<dbReference type="HAMAP" id="MF_00042">
    <property type="entry name" value="RNase_H"/>
    <property type="match status" value="1"/>
</dbReference>
<comment type="cofactor">
    <cofactor evidence="11">
        <name>Mg(2+)</name>
        <dbReference type="ChEBI" id="CHEBI:18420"/>
    </cofactor>
    <text evidence="11">Binds 1 Mg(2+) ion per subunit. May bind a second metal ion at a regulatory site, or after substrate binding.</text>
</comment>
<dbReference type="InterPro" id="IPR022892">
    <property type="entry name" value="RNaseHI"/>
</dbReference>
<dbReference type="SUPFAM" id="SSF53098">
    <property type="entry name" value="Ribonuclease H-like"/>
    <property type="match status" value="1"/>
</dbReference>
<dbReference type="AlphaFoldDB" id="A0A1H3BH18"/>
<dbReference type="PANTHER" id="PTHR10642">
    <property type="entry name" value="RIBONUCLEASE H1"/>
    <property type="match status" value="1"/>
</dbReference>
<gene>
    <name evidence="11" type="primary">rnhA</name>
    <name evidence="13" type="ORF">SAMN05443545_105211</name>
</gene>
<dbReference type="Gene3D" id="3.30.420.10">
    <property type="entry name" value="Ribonuclease H-like superfamily/Ribonuclease H"/>
    <property type="match status" value="1"/>
</dbReference>
<feature type="binding site" evidence="11">
    <location>
        <position position="143"/>
    </location>
    <ligand>
        <name>Mg(2+)</name>
        <dbReference type="ChEBI" id="CHEBI:18420"/>
        <label>2</label>
    </ligand>
</feature>
<dbReference type="NCBIfam" id="NF001236">
    <property type="entry name" value="PRK00203.1"/>
    <property type="match status" value="1"/>
</dbReference>
<keyword evidence="7 11" id="KW-0479">Metal-binding</keyword>
<dbReference type="InterPro" id="IPR050092">
    <property type="entry name" value="RNase_H"/>
</dbReference>
<comment type="subcellular location">
    <subcellularLocation>
        <location evidence="11">Cytoplasm</location>
    </subcellularLocation>
</comment>
<evidence type="ECO:0000256" key="10">
    <source>
        <dbReference type="ARBA" id="ARBA00022842"/>
    </source>
</evidence>
<feature type="domain" description="RNase H type-1" evidence="12">
    <location>
        <begin position="10"/>
        <end position="151"/>
    </location>
</feature>
<dbReference type="FunFam" id="3.30.420.10:FF:000089">
    <property type="entry name" value="Ribonuclease H"/>
    <property type="match status" value="1"/>
</dbReference>
<keyword evidence="11" id="KW-0963">Cytoplasm</keyword>
<keyword evidence="8 11" id="KW-0255">Endonuclease</keyword>
<dbReference type="GO" id="GO:0043137">
    <property type="term" value="P:DNA replication, removal of RNA primer"/>
    <property type="evidence" value="ECO:0007669"/>
    <property type="project" value="TreeGrafter"/>
</dbReference>
<dbReference type="Proteomes" id="UP000198500">
    <property type="component" value="Unassembled WGS sequence"/>
</dbReference>
<keyword evidence="14" id="KW-1185">Reference proteome</keyword>
<dbReference type="STRING" id="574349.SAMN05443545_105211"/>
<keyword evidence="10 11" id="KW-0460">Magnesium</keyword>
<evidence type="ECO:0000313" key="14">
    <source>
        <dbReference type="Proteomes" id="UP000198500"/>
    </source>
</evidence>
<dbReference type="CDD" id="cd09278">
    <property type="entry name" value="RNase_HI_prokaryote_like"/>
    <property type="match status" value="1"/>
</dbReference>
<dbReference type="GO" id="GO:0005737">
    <property type="term" value="C:cytoplasm"/>
    <property type="evidence" value="ECO:0007669"/>
    <property type="project" value="UniProtKB-SubCell"/>
</dbReference>
<dbReference type="InterPro" id="IPR002156">
    <property type="entry name" value="RNaseH_domain"/>
</dbReference>
<comment type="catalytic activity">
    <reaction evidence="1 11">
        <text>Endonucleolytic cleavage to 5'-phosphomonoester.</text>
        <dbReference type="EC" id="3.1.26.4"/>
    </reaction>
</comment>
<feature type="binding site" evidence="11">
    <location>
        <position position="19"/>
    </location>
    <ligand>
        <name>Mg(2+)</name>
        <dbReference type="ChEBI" id="CHEBI:18420"/>
        <label>1</label>
    </ligand>
</feature>
<dbReference type="PANTHER" id="PTHR10642:SF26">
    <property type="entry name" value="RIBONUCLEASE H1"/>
    <property type="match status" value="1"/>
</dbReference>
<evidence type="ECO:0000256" key="2">
    <source>
        <dbReference type="ARBA" id="ARBA00004065"/>
    </source>
</evidence>
<dbReference type="EC" id="3.1.26.4" evidence="5 11"/>
<comment type="subunit">
    <text evidence="4 11">Monomer.</text>
</comment>
<dbReference type="RefSeq" id="WP_092569661.1">
    <property type="nucleotide sequence ID" value="NZ_BMXH01000003.1"/>
</dbReference>
<dbReference type="InterPro" id="IPR036397">
    <property type="entry name" value="RNaseH_sf"/>
</dbReference>
<dbReference type="Pfam" id="PF00075">
    <property type="entry name" value="RNase_H"/>
    <property type="match status" value="1"/>
</dbReference>
<proteinExistence type="inferred from homology"/>
<evidence type="ECO:0000256" key="4">
    <source>
        <dbReference type="ARBA" id="ARBA00011245"/>
    </source>
</evidence>
<evidence type="ECO:0000256" key="6">
    <source>
        <dbReference type="ARBA" id="ARBA00022722"/>
    </source>
</evidence>
<evidence type="ECO:0000256" key="5">
    <source>
        <dbReference type="ARBA" id="ARBA00012180"/>
    </source>
</evidence>
<evidence type="ECO:0000256" key="3">
    <source>
        <dbReference type="ARBA" id="ARBA00005300"/>
    </source>
</evidence>
<evidence type="ECO:0000256" key="7">
    <source>
        <dbReference type="ARBA" id="ARBA00022723"/>
    </source>
</evidence>
<evidence type="ECO:0000256" key="8">
    <source>
        <dbReference type="ARBA" id="ARBA00022759"/>
    </source>
</evidence>
<organism evidence="13 14">
    <name type="scientific">Aidingimonas halophila</name>
    <dbReference type="NCBI Taxonomy" id="574349"/>
    <lineage>
        <taxon>Bacteria</taxon>
        <taxon>Pseudomonadati</taxon>
        <taxon>Pseudomonadota</taxon>
        <taxon>Gammaproteobacteria</taxon>
        <taxon>Oceanospirillales</taxon>
        <taxon>Halomonadaceae</taxon>
        <taxon>Aidingimonas</taxon>
    </lineage>
</organism>
<evidence type="ECO:0000256" key="11">
    <source>
        <dbReference type="HAMAP-Rule" id="MF_00042"/>
    </source>
</evidence>
<keyword evidence="6 11" id="KW-0540">Nuclease</keyword>
<dbReference type="GO" id="GO:0003676">
    <property type="term" value="F:nucleic acid binding"/>
    <property type="evidence" value="ECO:0007669"/>
    <property type="project" value="InterPro"/>
</dbReference>
<dbReference type="GO" id="GO:0004523">
    <property type="term" value="F:RNA-DNA hybrid ribonuclease activity"/>
    <property type="evidence" value="ECO:0007669"/>
    <property type="project" value="UniProtKB-UniRule"/>
</dbReference>
<comment type="function">
    <text evidence="2 11">Endonuclease that specifically degrades the RNA of RNA-DNA hybrids.</text>
</comment>
<evidence type="ECO:0000256" key="1">
    <source>
        <dbReference type="ARBA" id="ARBA00000077"/>
    </source>
</evidence>
<dbReference type="GO" id="GO:0000287">
    <property type="term" value="F:magnesium ion binding"/>
    <property type="evidence" value="ECO:0007669"/>
    <property type="project" value="UniProtKB-UniRule"/>
</dbReference>
<keyword evidence="9 11" id="KW-0378">Hydrolase</keyword>
<dbReference type="OrthoDB" id="7845843at2"/>
<evidence type="ECO:0000313" key="13">
    <source>
        <dbReference type="EMBL" id="SDX40674.1"/>
    </source>
</evidence>
<sequence length="155" mass="17809">MNESPEPDTRLPHVIIYTDGACRGNPGPGGWGAWLQSGDHDKALNGYEPDTTNNRMELKAAIMALRALKRPCHVELWTDSEYLRKGMTQWLPNWQRRNWKTASRQPVKNAELWRELLDETRRHRIDWHWVKGHNGHPGNEQADALANQAIDDALA</sequence>
<protein>
    <recommendedName>
        <fullName evidence="5 11">Ribonuclease H</fullName>
        <shortName evidence="11">RNase H</shortName>
        <ecNumber evidence="5 11">3.1.26.4</ecNumber>
    </recommendedName>
</protein>
<feature type="binding site" evidence="11">
    <location>
        <position position="79"/>
    </location>
    <ligand>
        <name>Mg(2+)</name>
        <dbReference type="ChEBI" id="CHEBI:18420"/>
        <label>1</label>
    </ligand>
</feature>
<dbReference type="PROSITE" id="PS50879">
    <property type="entry name" value="RNASE_H_1"/>
    <property type="match status" value="1"/>
</dbReference>
<feature type="binding site" evidence="11">
    <location>
        <position position="57"/>
    </location>
    <ligand>
        <name>Mg(2+)</name>
        <dbReference type="ChEBI" id="CHEBI:18420"/>
        <label>1</label>
    </ligand>
</feature>
<evidence type="ECO:0000259" key="12">
    <source>
        <dbReference type="PROSITE" id="PS50879"/>
    </source>
</evidence>
<comment type="similarity">
    <text evidence="3 11">Belongs to the RNase H family.</text>
</comment>
<dbReference type="InterPro" id="IPR012337">
    <property type="entry name" value="RNaseH-like_sf"/>
</dbReference>
<name>A0A1H3BH18_9GAMM</name>
<accession>A0A1H3BH18</accession>
<dbReference type="EMBL" id="FNNI01000005">
    <property type="protein sequence ID" value="SDX40674.1"/>
    <property type="molecule type" value="Genomic_DNA"/>
</dbReference>
<reference evidence="13 14" key="1">
    <citation type="submission" date="2016-10" db="EMBL/GenBank/DDBJ databases">
        <authorList>
            <person name="de Groot N.N."/>
        </authorList>
    </citation>
    <scope>NUCLEOTIDE SEQUENCE [LARGE SCALE GENOMIC DNA]</scope>
    <source>
        <strain evidence="13 14">DSM 19219</strain>
    </source>
</reference>
<evidence type="ECO:0000256" key="9">
    <source>
        <dbReference type="ARBA" id="ARBA00022801"/>
    </source>
</evidence>